<dbReference type="SMART" id="SM00052">
    <property type="entry name" value="EAL"/>
    <property type="match status" value="1"/>
</dbReference>
<feature type="domain" description="EAL" evidence="1">
    <location>
        <begin position="96"/>
        <end position="346"/>
    </location>
</feature>
<dbReference type="SUPFAM" id="SSF141868">
    <property type="entry name" value="EAL domain-like"/>
    <property type="match status" value="1"/>
</dbReference>
<proteinExistence type="predicted"/>
<dbReference type="GO" id="GO:0071111">
    <property type="term" value="F:cyclic-guanylate-specific phosphodiesterase activity"/>
    <property type="evidence" value="ECO:0007669"/>
    <property type="project" value="InterPro"/>
</dbReference>
<dbReference type="EMBL" id="JQCR01000002">
    <property type="protein sequence ID" value="KGE19640.1"/>
    <property type="molecule type" value="Genomic_DNA"/>
</dbReference>
<organism evidence="2 3">
    <name type="scientific">Paenibacillus wynnii</name>
    <dbReference type="NCBI Taxonomy" id="268407"/>
    <lineage>
        <taxon>Bacteria</taxon>
        <taxon>Bacillati</taxon>
        <taxon>Bacillota</taxon>
        <taxon>Bacilli</taxon>
        <taxon>Bacillales</taxon>
        <taxon>Paenibacillaceae</taxon>
        <taxon>Paenibacillus</taxon>
    </lineage>
</organism>
<dbReference type="OrthoDB" id="581425at2"/>
<accession>A0A098MAR9</accession>
<gene>
    <name evidence="2" type="ORF">PWYN_10025</name>
</gene>
<dbReference type="InterPro" id="IPR050706">
    <property type="entry name" value="Cyclic-di-GMP_PDE-like"/>
</dbReference>
<dbReference type="CDD" id="cd01948">
    <property type="entry name" value="EAL"/>
    <property type="match status" value="1"/>
</dbReference>
<dbReference type="PANTHER" id="PTHR33121:SF15">
    <property type="entry name" value="BLUE LIGHT- AND TEMPERATURE-REGULATED ANTIREPRESSOR BLUF"/>
    <property type="match status" value="1"/>
</dbReference>
<evidence type="ECO:0000313" key="3">
    <source>
        <dbReference type="Proteomes" id="UP000029734"/>
    </source>
</evidence>
<dbReference type="Proteomes" id="UP000029734">
    <property type="component" value="Unassembled WGS sequence"/>
</dbReference>
<dbReference type="eggNOG" id="COG2200">
    <property type="taxonomic scope" value="Bacteria"/>
</dbReference>
<dbReference type="RefSeq" id="WP_036650784.1">
    <property type="nucleotide sequence ID" value="NZ_JQCR01000002.1"/>
</dbReference>
<sequence length="348" mass="39653">MSCSDCSAIEPIEDEGIVNLRPASLLISALVQKGYKFVGALEDGRLLYNSREELLSILEALEWHEKELAQPLSIYITGKSKIGVVERWVSLAQLALRFSNHKLIDIISNNEFSSHMQPIVNRSEEIVAFEFLLRPTPLGDYFQPYELFETARQTGFHSFLDRAARISAIETSARLLPKGIKRFVNFLPSSIYNPKYCLTHTFAAIERLAQDPKDFVFEVVETEKIRDISHLSKIFAEYRRQGMQVALDDVGTGFSTLDVMSSLEPDYVKIDRSLISYCDEDPEKQKTIQDIIERVGHYGGQVLAEGIERREEFLYCKELGVDLAQGYLFGKPEDKPPAHFGDCERENR</sequence>
<dbReference type="PANTHER" id="PTHR33121">
    <property type="entry name" value="CYCLIC DI-GMP PHOSPHODIESTERASE PDEF"/>
    <property type="match status" value="1"/>
</dbReference>
<dbReference type="Gene3D" id="3.20.20.450">
    <property type="entry name" value="EAL domain"/>
    <property type="match status" value="1"/>
</dbReference>
<dbReference type="Pfam" id="PF00563">
    <property type="entry name" value="EAL"/>
    <property type="match status" value="1"/>
</dbReference>
<reference evidence="2 3" key="2">
    <citation type="submission" date="2014-10" db="EMBL/GenBank/DDBJ databases">
        <title>Comparative genomics of the Paenibacillus odorifer group.</title>
        <authorList>
            <person name="Tsai Y.-C."/>
            <person name="Martin N."/>
            <person name="Korlach J."/>
            <person name="Wiedmann M."/>
        </authorList>
    </citation>
    <scope>NUCLEOTIDE SEQUENCE [LARGE SCALE GENOMIC DNA]</scope>
    <source>
        <strain evidence="2 3">DSM 18334</strain>
    </source>
</reference>
<evidence type="ECO:0000313" key="2">
    <source>
        <dbReference type="EMBL" id="KGE19640.1"/>
    </source>
</evidence>
<evidence type="ECO:0000259" key="1">
    <source>
        <dbReference type="PROSITE" id="PS50883"/>
    </source>
</evidence>
<dbReference type="InterPro" id="IPR001633">
    <property type="entry name" value="EAL_dom"/>
</dbReference>
<dbReference type="STRING" id="268407.PWYN_10025"/>
<dbReference type="InterPro" id="IPR035919">
    <property type="entry name" value="EAL_sf"/>
</dbReference>
<comment type="caution">
    <text evidence="2">The sequence shown here is derived from an EMBL/GenBank/DDBJ whole genome shotgun (WGS) entry which is preliminary data.</text>
</comment>
<protein>
    <submittedName>
        <fullName evidence="2">Signal peptide protein</fullName>
    </submittedName>
</protein>
<dbReference type="AlphaFoldDB" id="A0A098MAR9"/>
<keyword evidence="3" id="KW-1185">Reference proteome</keyword>
<name>A0A098MAR9_9BACL</name>
<dbReference type="PROSITE" id="PS50883">
    <property type="entry name" value="EAL"/>
    <property type="match status" value="1"/>
</dbReference>
<reference evidence="2 3" key="1">
    <citation type="submission" date="2014-08" db="EMBL/GenBank/DDBJ databases">
        <authorList>
            <person name="den Bakker H.C."/>
        </authorList>
    </citation>
    <scope>NUCLEOTIDE SEQUENCE [LARGE SCALE GENOMIC DNA]</scope>
    <source>
        <strain evidence="2 3">DSM 18334</strain>
    </source>
</reference>